<dbReference type="Proteomes" id="UP001164743">
    <property type="component" value="Chromosome 1A"/>
</dbReference>
<accession>A0ABY7C8H6</accession>
<reference evidence="2" key="1">
    <citation type="submission" date="2022-10" db="EMBL/GenBank/DDBJ databases">
        <title>Puccinia triticina Genome sequencing and assembly.</title>
        <authorList>
            <person name="Li C."/>
        </authorList>
    </citation>
    <scope>NUCLEOTIDE SEQUENCE</scope>
    <source>
        <strain evidence="2">Pt15</strain>
    </source>
</reference>
<gene>
    <name evidence="2" type="ORF">PtA15_1A823</name>
</gene>
<sequence>MCLSIAAKSSTLSATTPHPHPALFAHTPKPQSPLTPHSVGVCTHPQVPIASCPKFRSSVYQPRDGLPTLCSANKSGGHPHAQPRIPQR</sequence>
<dbReference type="GeneID" id="77806785"/>
<name>A0ABY7C8H6_9BASI</name>
<feature type="compositionally biased region" description="Polar residues" evidence="1">
    <location>
        <begin position="7"/>
        <end position="16"/>
    </location>
</feature>
<evidence type="ECO:0000256" key="1">
    <source>
        <dbReference type="SAM" id="MobiDB-lite"/>
    </source>
</evidence>
<evidence type="ECO:0000313" key="3">
    <source>
        <dbReference type="Proteomes" id="UP001164743"/>
    </source>
</evidence>
<feature type="region of interest" description="Disordered" evidence="1">
    <location>
        <begin position="66"/>
        <end position="88"/>
    </location>
</feature>
<organism evidence="2 3">
    <name type="scientific">Puccinia triticina</name>
    <dbReference type="NCBI Taxonomy" id="208348"/>
    <lineage>
        <taxon>Eukaryota</taxon>
        <taxon>Fungi</taxon>
        <taxon>Dikarya</taxon>
        <taxon>Basidiomycota</taxon>
        <taxon>Pucciniomycotina</taxon>
        <taxon>Pucciniomycetes</taxon>
        <taxon>Pucciniales</taxon>
        <taxon>Pucciniaceae</taxon>
        <taxon>Puccinia</taxon>
    </lineage>
</organism>
<feature type="region of interest" description="Disordered" evidence="1">
    <location>
        <begin position="1"/>
        <end position="39"/>
    </location>
</feature>
<evidence type="ECO:0000313" key="2">
    <source>
        <dbReference type="EMBL" id="WAQ81481.1"/>
    </source>
</evidence>
<dbReference type="EMBL" id="CP110421">
    <property type="protein sequence ID" value="WAQ81481.1"/>
    <property type="molecule type" value="Genomic_DNA"/>
</dbReference>
<dbReference type="RefSeq" id="XP_053017036.1">
    <property type="nucleotide sequence ID" value="XM_053165890.1"/>
</dbReference>
<keyword evidence="3" id="KW-1185">Reference proteome</keyword>
<proteinExistence type="predicted"/>
<protein>
    <submittedName>
        <fullName evidence="2">Uncharacterized protein</fullName>
    </submittedName>
</protein>